<dbReference type="Proteomes" id="UP000185221">
    <property type="component" value="Unassembled WGS sequence"/>
</dbReference>
<accession>A0A1N6FV92</accession>
<gene>
    <name evidence="1" type="ORF">SAMN05444394_2756</name>
</gene>
<dbReference type="STRING" id="226505.SAMN05444394_2756"/>
<reference evidence="2" key="1">
    <citation type="submission" date="2016-11" db="EMBL/GenBank/DDBJ databases">
        <authorList>
            <person name="Varghese N."/>
            <person name="Submissions S."/>
        </authorList>
    </citation>
    <scope>NUCLEOTIDE SEQUENCE [LARGE SCALE GENOMIC DNA]</scope>
    <source>
        <strain evidence="2">DSM 15292</strain>
    </source>
</reference>
<name>A0A1N6FV92_9BACT</name>
<dbReference type="EMBL" id="FSRC01000002">
    <property type="protein sequence ID" value="SIN99205.1"/>
    <property type="molecule type" value="Genomic_DNA"/>
</dbReference>
<organism evidence="1 2">
    <name type="scientific">Algoriphagus halophilus</name>
    <dbReference type="NCBI Taxonomy" id="226505"/>
    <lineage>
        <taxon>Bacteria</taxon>
        <taxon>Pseudomonadati</taxon>
        <taxon>Bacteroidota</taxon>
        <taxon>Cytophagia</taxon>
        <taxon>Cytophagales</taxon>
        <taxon>Cyclobacteriaceae</taxon>
        <taxon>Algoriphagus</taxon>
    </lineage>
</organism>
<proteinExistence type="predicted"/>
<evidence type="ECO:0000313" key="1">
    <source>
        <dbReference type="EMBL" id="SIN99205.1"/>
    </source>
</evidence>
<sequence length="159" mass="18629">MIYMLIANESSAQLSKEQYDVLNVSYKDTSVKLFNYTIETKVWSKFLNSSDLDFYKSATCDFFDEEFILASQEVESKLWGLHSKHLEKKKLPAGIEIVDRYDLALVRTTEPIIVGKYAFVFQEAEDNQFLFILIKENGKWNRRCSLDLYQEPFVDPIIK</sequence>
<keyword evidence="2" id="KW-1185">Reference proteome</keyword>
<evidence type="ECO:0000313" key="2">
    <source>
        <dbReference type="Proteomes" id="UP000185221"/>
    </source>
</evidence>
<dbReference type="AlphaFoldDB" id="A0A1N6FV92"/>
<protein>
    <submittedName>
        <fullName evidence="1">Uncharacterized protein</fullName>
    </submittedName>
</protein>